<dbReference type="InterPro" id="IPR046798">
    <property type="entry name" value="2OG-FeII_Oxy_6"/>
</dbReference>
<reference evidence="3" key="1">
    <citation type="submission" date="2014-03" db="EMBL/GenBank/DDBJ databases">
        <title>The Genome Sequence of Puccinia striiformis f. sp. tritici PST-78.</title>
        <authorList>
            <consortium name="The Broad Institute Genome Sequencing Platform"/>
            <person name="Cuomo C."/>
            <person name="Hulbert S."/>
            <person name="Chen X."/>
            <person name="Walker B."/>
            <person name="Young S.K."/>
            <person name="Zeng Q."/>
            <person name="Gargeya S."/>
            <person name="Fitzgerald M."/>
            <person name="Haas B."/>
            <person name="Abouelleil A."/>
            <person name="Alvarado L."/>
            <person name="Arachchi H.M."/>
            <person name="Berlin A.M."/>
            <person name="Chapman S.B."/>
            <person name="Goldberg J."/>
            <person name="Griggs A."/>
            <person name="Gujja S."/>
            <person name="Hansen M."/>
            <person name="Howarth C."/>
            <person name="Imamovic A."/>
            <person name="Larimer J."/>
            <person name="McCowan C."/>
            <person name="Montmayeur A."/>
            <person name="Murphy C."/>
            <person name="Neiman D."/>
            <person name="Pearson M."/>
            <person name="Priest M."/>
            <person name="Roberts A."/>
            <person name="Saif S."/>
            <person name="Shea T."/>
            <person name="Sisk P."/>
            <person name="Sykes S."/>
            <person name="Wortman J."/>
            <person name="Nusbaum C."/>
            <person name="Birren B."/>
        </authorList>
    </citation>
    <scope>NUCLEOTIDE SEQUENCE [LARGE SCALE GENOMIC DNA]</scope>
    <source>
        <strain evidence="3">race PST-78</strain>
    </source>
</reference>
<sequence length="305" mass="34943">METTEQSIPIRNIMKSNARRKRRQNDRHSEYSLEIQASGINGQKVVWSIQKYRQCHLYPAIRAEKKNPPRRPTAEELQQAEDIVDTFHSFDHGKVIVIDKENDGKIIAVIEFIPIDQLSDAEKKEIEFVTTFLHQSKKFVNPVGRSRGWGGKMWAVGWRKCMKALEIIGRYIKYFAVRASPKEYCQHVSKASKVSKILGKMFKNMADIPFETNRQIMKDNEIPSFSSSEFNSRLSKLDCAPHITFTTHGFFNPPHTDKGDVTDYAFALFVPTNSADGTLADPGYDVTGGRFVLPDHHCCIDFKQR</sequence>
<evidence type="ECO:0000313" key="3">
    <source>
        <dbReference type="Proteomes" id="UP000054564"/>
    </source>
</evidence>
<name>A0A0L0VKP4_9BASI</name>
<keyword evidence="3" id="KW-1185">Reference proteome</keyword>
<evidence type="ECO:0000313" key="2">
    <source>
        <dbReference type="EMBL" id="KNE99559.1"/>
    </source>
</evidence>
<dbReference type="AlphaFoldDB" id="A0A0L0VKP4"/>
<organism evidence="2 3">
    <name type="scientific">Puccinia striiformis f. sp. tritici PST-78</name>
    <dbReference type="NCBI Taxonomy" id="1165861"/>
    <lineage>
        <taxon>Eukaryota</taxon>
        <taxon>Fungi</taxon>
        <taxon>Dikarya</taxon>
        <taxon>Basidiomycota</taxon>
        <taxon>Pucciniomycotina</taxon>
        <taxon>Pucciniomycetes</taxon>
        <taxon>Pucciniales</taxon>
        <taxon>Pucciniaceae</taxon>
        <taxon>Puccinia</taxon>
    </lineage>
</organism>
<comment type="caution">
    <text evidence="2">The sequence shown here is derived from an EMBL/GenBank/DDBJ whole genome shotgun (WGS) entry which is preliminary data.</text>
</comment>
<proteinExistence type="predicted"/>
<feature type="domain" description="Tet-like 2OG-Fe(II) oxygenase" evidence="1">
    <location>
        <begin position="120"/>
        <end position="303"/>
    </location>
</feature>
<evidence type="ECO:0000259" key="1">
    <source>
        <dbReference type="Pfam" id="PF20515"/>
    </source>
</evidence>
<dbReference type="Pfam" id="PF20515">
    <property type="entry name" value="2OG-FeII_Oxy_6"/>
    <property type="match status" value="1"/>
</dbReference>
<dbReference type="EMBL" id="AJIL01000045">
    <property type="protein sequence ID" value="KNE99559.1"/>
    <property type="molecule type" value="Genomic_DNA"/>
</dbReference>
<dbReference type="OrthoDB" id="2508169at2759"/>
<protein>
    <recommendedName>
        <fullName evidence="1">Tet-like 2OG-Fe(II) oxygenase domain-containing protein</fullName>
    </recommendedName>
</protein>
<gene>
    <name evidence="2" type="ORF">PSTG_07273</name>
</gene>
<dbReference type="Proteomes" id="UP000054564">
    <property type="component" value="Unassembled WGS sequence"/>
</dbReference>
<accession>A0A0L0VKP4</accession>